<dbReference type="Pfam" id="PF13302">
    <property type="entry name" value="Acetyltransf_3"/>
    <property type="match status" value="1"/>
</dbReference>
<dbReference type="PANTHER" id="PTHR43792">
    <property type="entry name" value="GNAT FAMILY, PUTATIVE (AFU_ORTHOLOGUE AFUA_3G00765)-RELATED-RELATED"/>
    <property type="match status" value="1"/>
</dbReference>
<dbReference type="SUPFAM" id="SSF55729">
    <property type="entry name" value="Acyl-CoA N-acyltransferases (Nat)"/>
    <property type="match status" value="1"/>
</dbReference>
<keyword evidence="3" id="KW-1185">Reference proteome</keyword>
<dbReference type="GeneID" id="89588237"/>
<dbReference type="eggNOG" id="COG1670">
    <property type="taxonomic scope" value="Bacteria"/>
</dbReference>
<dbReference type="RefSeq" id="WP_051915671.1">
    <property type="nucleotide sequence ID" value="NZ_JQBS01000007.1"/>
</dbReference>
<feature type="domain" description="N-acetyltransferase" evidence="1">
    <location>
        <begin position="11"/>
        <end position="166"/>
    </location>
</feature>
<accession>A0A0R2HXU4</accession>
<dbReference type="GO" id="GO:0005737">
    <property type="term" value="C:cytoplasm"/>
    <property type="evidence" value="ECO:0007669"/>
    <property type="project" value="TreeGrafter"/>
</dbReference>
<protein>
    <recommendedName>
        <fullName evidence="1">N-acetyltransferase domain-containing protein</fullName>
    </recommendedName>
</protein>
<dbReference type="Proteomes" id="UP000051658">
    <property type="component" value="Unassembled WGS sequence"/>
</dbReference>
<dbReference type="EMBL" id="JQBS01000007">
    <property type="protein sequence ID" value="KRN57259.1"/>
    <property type="molecule type" value="Genomic_DNA"/>
</dbReference>
<sequence>MIPTLLKTKRLTLTPVQLSEATVLYNVWSNSTVTKYMNIAPFESLQQAKEMIAFFEESLLTEKAVRYAIYYQNNCIGSCGFNCFDWQAKETEIGYEILPTFWNLGLGTEIVALLCQTAFEKLGLETVFASIEKENTASKKLVKKCGFQLATEQHSTLEVYRKSHTN</sequence>
<dbReference type="AlphaFoldDB" id="A0A0R2HXU4"/>
<dbReference type="GO" id="GO:0008999">
    <property type="term" value="F:protein-N-terminal-alanine acetyltransferase activity"/>
    <property type="evidence" value="ECO:0007669"/>
    <property type="project" value="TreeGrafter"/>
</dbReference>
<reference evidence="2 3" key="1">
    <citation type="journal article" date="2015" name="Genome Announc.">
        <title>Expanding the biotechnology potential of lactobacilli through comparative genomics of 213 strains and associated genera.</title>
        <authorList>
            <person name="Sun Z."/>
            <person name="Harris H.M."/>
            <person name="McCann A."/>
            <person name="Guo C."/>
            <person name="Argimon S."/>
            <person name="Zhang W."/>
            <person name="Yang X."/>
            <person name="Jeffery I.B."/>
            <person name="Cooney J.C."/>
            <person name="Kagawa T.F."/>
            <person name="Liu W."/>
            <person name="Song Y."/>
            <person name="Salvetti E."/>
            <person name="Wrobel A."/>
            <person name="Rasinkangas P."/>
            <person name="Parkhill J."/>
            <person name="Rea M.C."/>
            <person name="O'Sullivan O."/>
            <person name="Ritari J."/>
            <person name="Douillard F.P."/>
            <person name="Paul Ross R."/>
            <person name="Yang R."/>
            <person name="Briner A.E."/>
            <person name="Felis G.E."/>
            <person name="de Vos W.M."/>
            <person name="Barrangou R."/>
            <person name="Klaenhammer T.R."/>
            <person name="Caufield P.W."/>
            <person name="Cui Y."/>
            <person name="Zhang H."/>
            <person name="O'Toole P.W."/>
        </authorList>
    </citation>
    <scope>NUCLEOTIDE SEQUENCE [LARGE SCALE GENOMIC DNA]</scope>
    <source>
        <strain evidence="2 3">DSM 20623</strain>
    </source>
</reference>
<name>A0A0R2HXU4_CARDV</name>
<dbReference type="InterPro" id="IPR016181">
    <property type="entry name" value="Acyl_CoA_acyltransferase"/>
</dbReference>
<evidence type="ECO:0000313" key="3">
    <source>
        <dbReference type="Proteomes" id="UP000051658"/>
    </source>
</evidence>
<comment type="caution">
    <text evidence="2">The sequence shown here is derived from an EMBL/GenBank/DDBJ whole genome shotgun (WGS) entry which is preliminary data.</text>
</comment>
<evidence type="ECO:0000259" key="1">
    <source>
        <dbReference type="PROSITE" id="PS51186"/>
    </source>
</evidence>
<dbReference type="PROSITE" id="PS51186">
    <property type="entry name" value="GNAT"/>
    <property type="match status" value="1"/>
</dbReference>
<dbReference type="PANTHER" id="PTHR43792:SF9">
    <property type="entry name" value="RIBOSOMAL-PROTEIN-ALANINE ACETYLTRANSFERASE"/>
    <property type="match status" value="1"/>
</dbReference>
<gene>
    <name evidence="2" type="ORF">IV74_GL000240</name>
</gene>
<proteinExistence type="predicted"/>
<dbReference type="InterPro" id="IPR000182">
    <property type="entry name" value="GNAT_dom"/>
</dbReference>
<dbReference type="InterPro" id="IPR051531">
    <property type="entry name" value="N-acetyltransferase"/>
</dbReference>
<dbReference type="Gene3D" id="3.40.630.30">
    <property type="match status" value="1"/>
</dbReference>
<organism evidence="2 3">
    <name type="scientific">Carnobacterium divergens DSM 20623</name>
    <dbReference type="NCBI Taxonomy" id="1449336"/>
    <lineage>
        <taxon>Bacteria</taxon>
        <taxon>Bacillati</taxon>
        <taxon>Bacillota</taxon>
        <taxon>Bacilli</taxon>
        <taxon>Lactobacillales</taxon>
        <taxon>Carnobacteriaceae</taxon>
        <taxon>Carnobacterium</taxon>
    </lineage>
</organism>
<evidence type="ECO:0000313" key="2">
    <source>
        <dbReference type="EMBL" id="KRN57259.1"/>
    </source>
</evidence>
<dbReference type="PATRIC" id="fig|1449336.4.peg.243"/>